<dbReference type="AlphaFoldDB" id="A0A1W6MGP5"/>
<sequence>MDFQNLLTFSLFTLGLALSPGPDNIFVLTQSMARGARTGIAISSGLITGCIFHTTLVALGFAVVIRDNEWLLWTIKLLGAGYLLFLAYQVYRSDASIDLQAETEADKSLWEFYRIGVVMNVLNPKVTLFFLAVLTGFVQPNQKPAEWIQIFVLGGIFMAVSLFVFYAISFLAGKVSRFIKTARGFSSVMKWLQILVFLAIVAMLLFF</sequence>
<dbReference type="RefSeq" id="WP_085765449.1">
    <property type="nucleotide sequence ID" value="NZ_CP019344.1"/>
</dbReference>
<dbReference type="PANTHER" id="PTHR30086">
    <property type="entry name" value="ARGININE EXPORTER PROTEIN ARGO"/>
    <property type="match status" value="1"/>
</dbReference>
<evidence type="ECO:0000256" key="4">
    <source>
        <dbReference type="ARBA" id="ARBA00022989"/>
    </source>
</evidence>
<proteinExistence type="predicted"/>
<evidence type="ECO:0000256" key="1">
    <source>
        <dbReference type="ARBA" id="ARBA00004651"/>
    </source>
</evidence>
<dbReference type="EMBL" id="CP019344">
    <property type="protein sequence ID" value="ARN76649.1"/>
    <property type="molecule type" value="Genomic_DNA"/>
</dbReference>
<feature type="transmembrane region" description="Helical" evidence="6">
    <location>
        <begin position="188"/>
        <end position="206"/>
    </location>
</feature>
<accession>A0A1W6MGP5</accession>
<feature type="transmembrane region" description="Helical" evidence="6">
    <location>
        <begin position="70"/>
        <end position="91"/>
    </location>
</feature>
<dbReference type="STRING" id="331648.BST97_00750"/>
<dbReference type="InterPro" id="IPR001123">
    <property type="entry name" value="LeuE-type"/>
</dbReference>
<organism evidence="7 8">
    <name type="scientific">Nonlabens spongiae</name>
    <dbReference type="NCBI Taxonomy" id="331648"/>
    <lineage>
        <taxon>Bacteria</taxon>
        <taxon>Pseudomonadati</taxon>
        <taxon>Bacteroidota</taxon>
        <taxon>Flavobacteriia</taxon>
        <taxon>Flavobacteriales</taxon>
        <taxon>Flavobacteriaceae</taxon>
        <taxon>Nonlabens</taxon>
    </lineage>
</organism>
<comment type="subcellular location">
    <subcellularLocation>
        <location evidence="1">Cell membrane</location>
        <topology evidence="1">Multi-pass membrane protein</topology>
    </subcellularLocation>
</comment>
<evidence type="ECO:0000313" key="7">
    <source>
        <dbReference type="EMBL" id="ARN76649.1"/>
    </source>
</evidence>
<name>A0A1W6MGP5_9FLAO</name>
<feature type="transmembrane region" description="Helical" evidence="6">
    <location>
        <begin position="147"/>
        <end position="168"/>
    </location>
</feature>
<gene>
    <name evidence="7" type="ORF">BST97_00750</name>
</gene>
<feature type="transmembrane region" description="Helical" evidence="6">
    <location>
        <begin position="112"/>
        <end position="135"/>
    </location>
</feature>
<dbReference type="Pfam" id="PF01810">
    <property type="entry name" value="LysE"/>
    <property type="match status" value="1"/>
</dbReference>
<keyword evidence="5 6" id="KW-0472">Membrane</keyword>
<feature type="transmembrane region" description="Helical" evidence="6">
    <location>
        <begin position="6"/>
        <end position="28"/>
    </location>
</feature>
<evidence type="ECO:0000313" key="8">
    <source>
        <dbReference type="Proteomes" id="UP000193431"/>
    </source>
</evidence>
<evidence type="ECO:0000256" key="6">
    <source>
        <dbReference type="SAM" id="Phobius"/>
    </source>
</evidence>
<feature type="transmembrane region" description="Helical" evidence="6">
    <location>
        <begin position="40"/>
        <end position="64"/>
    </location>
</feature>
<dbReference type="GO" id="GO:0015171">
    <property type="term" value="F:amino acid transmembrane transporter activity"/>
    <property type="evidence" value="ECO:0007669"/>
    <property type="project" value="TreeGrafter"/>
</dbReference>
<keyword evidence="3 6" id="KW-0812">Transmembrane</keyword>
<protein>
    <submittedName>
        <fullName evidence="7">Lysine transporter LysE</fullName>
    </submittedName>
</protein>
<dbReference type="PANTHER" id="PTHR30086:SF20">
    <property type="entry name" value="ARGININE EXPORTER PROTEIN ARGO-RELATED"/>
    <property type="match status" value="1"/>
</dbReference>
<keyword evidence="8" id="KW-1185">Reference proteome</keyword>
<reference evidence="7 8" key="1">
    <citation type="submission" date="2016-11" db="EMBL/GenBank/DDBJ databases">
        <title>Trade-off between light-utilization and light-protection in marine flavobacteria.</title>
        <authorList>
            <person name="Kumagai Y."/>
        </authorList>
    </citation>
    <scope>NUCLEOTIDE SEQUENCE [LARGE SCALE GENOMIC DNA]</scope>
    <source>
        <strain evidence="7 8">JCM 13191</strain>
    </source>
</reference>
<evidence type="ECO:0000256" key="3">
    <source>
        <dbReference type="ARBA" id="ARBA00022692"/>
    </source>
</evidence>
<evidence type="ECO:0000256" key="2">
    <source>
        <dbReference type="ARBA" id="ARBA00022475"/>
    </source>
</evidence>
<evidence type="ECO:0000256" key="5">
    <source>
        <dbReference type="ARBA" id="ARBA00023136"/>
    </source>
</evidence>
<keyword evidence="4 6" id="KW-1133">Transmembrane helix</keyword>
<dbReference type="GO" id="GO:0005886">
    <property type="term" value="C:plasma membrane"/>
    <property type="evidence" value="ECO:0007669"/>
    <property type="project" value="UniProtKB-SubCell"/>
</dbReference>
<dbReference type="OrthoDB" id="9784202at2"/>
<dbReference type="PIRSF" id="PIRSF006324">
    <property type="entry name" value="LeuE"/>
    <property type="match status" value="1"/>
</dbReference>
<dbReference type="Proteomes" id="UP000193431">
    <property type="component" value="Chromosome"/>
</dbReference>
<keyword evidence="2" id="KW-1003">Cell membrane</keyword>